<comment type="caution">
    <text evidence="6">The sequence shown here is derived from an EMBL/GenBank/DDBJ whole genome shotgun (WGS) entry which is preliminary data.</text>
</comment>
<protein>
    <submittedName>
        <fullName evidence="6">Amino acid adenylation domain-containing protein</fullName>
    </submittedName>
</protein>
<dbReference type="GO" id="GO:0031177">
    <property type="term" value="F:phosphopantetheine binding"/>
    <property type="evidence" value="ECO:0007669"/>
    <property type="project" value="InterPro"/>
</dbReference>
<feature type="region of interest" description="Disordered" evidence="4">
    <location>
        <begin position="2112"/>
        <end position="2138"/>
    </location>
</feature>
<organism evidence="6">
    <name type="scientific">Streptantibioticus silvisoli</name>
    <dbReference type="NCBI Taxonomy" id="2705255"/>
    <lineage>
        <taxon>Bacteria</taxon>
        <taxon>Bacillati</taxon>
        <taxon>Actinomycetota</taxon>
        <taxon>Actinomycetes</taxon>
        <taxon>Kitasatosporales</taxon>
        <taxon>Streptomycetaceae</taxon>
        <taxon>Streptantibioticus</taxon>
    </lineage>
</organism>
<dbReference type="GO" id="GO:0009366">
    <property type="term" value="C:enterobactin synthetase complex"/>
    <property type="evidence" value="ECO:0007669"/>
    <property type="project" value="TreeGrafter"/>
</dbReference>
<dbReference type="InterPro" id="IPR025110">
    <property type="entry name" value="AMP-bd_C"/>
</dbReference>
<dbReference type="InterPro" id="IPR001242">
    <property type="entry name" value="Condensation_dom"/>
</dbReference>
<dbReference type="Pfam" id="PF00550">
    <property type="entry name" value="PP-binding"/>
    <property type="match status" value="2"/>
</dbReference>
<dbReference type="InterPro" id="IPR010071">
    <property type="entry name" value="AA_adenyl_dom"/>
</dbReference>
<dbReference type="Gene3D" id="1.10.1200.10">
    <property type="entry name" value="ACP-like"/>
    <property type="match status" value="1"/>
</dbReference>
<gene>
    <name evidence="6" type="ORF">POF50_000025</name>
</gene>
<dbReference type="PROSITE" id="PS50075">
    <property type="entry name" value="CARRIER"/>
    <property type="match status" value="2"/>
</dbReference>
<dbReference type="InterPro" id="IPR045851">
    <property type="entry name" value="AMP-bd_C_sf"/>
</dbReference>
<accession>A0AA90K6Z5</accession>
<feature type="region of interest" description="Disordered" evidence="4">
    <location>
        <begin position="584"/>
        <end position="609"/>
    </location>
</feature>
<dbReference type="Gene3D" id="3.30.300.30">
    <property type="match status" value="2"/>
</dbReference>
<feature type="domain" description="Carrier" evidence="5">
    <location>
        <begin position="972"/>
        <end position="1048"/>
    </location>
</feature>
<proteinExistence type="predicted"/>
<dbReference type="GO" id="GO:0005829">
    <property type="term" value="C:cytosol"/>
    <property type="evidence" value="ECO:0007669"/>
    <property type="project" value="TreeGrafter"/>
</dbReference>
<evidence type="ECO:0000256" key="3">
    <source>
        <dbReference type="ARBA" id="ARBA00022553"/>
    </source>
</evidence>
<dbReference type="Gene3D" id="3.40.50.1820">
    <property type="entry name" value="alpha/beta hydrolase"/>
    <property type="match status" value="1"/>
</dbReference>
<dbReference type="InterPro" id="IPR029058">
    <property type="entry name" value="AB_hydrolase_fold"/>
</dbReference>
<dbReference type="RefSeq" id="WP_282698410.1">
    <property type="nucleotide sequence ID" value="NZ_JABXJJ020000001.1"/>
</dbReference>
<keyword evidence="3" id="KW-0597">Phosphoprotein</keyword>
<dbReference type="InterPro" id="IPR009081">
    <property type="entry name" value="PP-bd_ACP"/>
</dbReference>
<dbReference type="CDD" id="cd12117">
    <property type="entry name" value="A_NRPS_Srf_like"/>
    <property type="match status" value="2"/>
</dbReference>
<evidence type="ECO:0000256" key="1">
    <source>
        <dbReference type="ARBA" id="ARBA00001957"/>
    </source>
</evidence>
<comment type="cofactor">
    <cofactor evidence="1">
        <name>pantetheine 4'-phosphate</name>
        <dbReference type="ChEBI" id="CHEBI:47942"/>
    </cofactor>
</comment>
<sequence>MAPDQDPADRPAAVRLPLSAAQRDIWMAHDVDRTGSRYNVGECREILGAIDPGVLADAWYQLAREADVLRIRGTESGDDGIWQIIDTEPGDRRLRQLDLSAEADPFEAARAWMAADLAVPFDLTDGGFGRHALIRLADDRFVYYQGYHHLAIDGMTLALLDARLIELYERALAGEPWGPTPFASLAELLAEDSAYRSSQEAADDRAHWARHLAGVPETPRIGEGRSAGRDRVPAPFVRRIVHVSGADTDRLKTLARARHTTWPMLFVTMVAAYVHRISGHDELVVGLPVTGRTTELSRRTPGMTSNVIPLRIAVGTDRSLAELATEVTAEVRGGLKHQRTRYEDMCRDLGIGESERRITAPLVNIMAFVPGLTFGGHATRQHNLGNGPVEDLAIAVYDLGPGLGLRIDFDAAPEVCDLVAVDAHQDRFLRFIGTLLDSPELPLRTLPVLGDEEQHLVTEGWNATGAPLDDASLPTLVERQAAERPDQPAVIFGEDTLTYRELNTRANQLAHHLTQQGLTRGHLAGILLDRGIPFAVTLLAVTKTGAAYALLDPEFPDTRLTTTAHDAHLHTLITDTTHTHRLTGPWTTVTTDTTDLHGQPRTNPEHGTTTADTACVMFTSGSTGKPKGILSTHHNLISTLTHQTYATFGPHQTFLQCSPVSWDAFSLEYWGALLHGGTTVLQPGQRPDPAHITRLTAQHGVTMLQLSSSLFNHLTDDAPETFAGVQTAYTGGEPASPHHVARLQARYPALTITNGYGPAESMGFTTTHTITADSATDGTIPIGTPLTNKRAYVLDAHLNPVPPGTVGELYLAGDGIATGYLGQPTTTATRFIPNPHGPTGTRLYRTGDQAHWDTHGNLHYTGRTDTQIKIRGFRVEPTEIETALTGHPHITQAVVTTYPDRHGTPQLTAHVTAAPGHEPDGRAVRGWLRERLPEHMVPASITVLERMPLTANGKVDKRALPAPVLAVARGRAARTPLEEILCGLFTDVLAAPEPLTIDDSFFDHGGHSLLAARLTSRVARALTTRLTMRDVFLHPTPAALAQHLGTLAAHPAPQRPALTAVADRPERLPLSPAQRRLWMACDLESGGAAYNVPLSVRLDGELDADALHAAFRDLTLRHEPLRTVVSVVDGEPYQVVRAPHEADVPFERRLVSADELDAALTAAAGHPFDLAADLPLRVTLFDLGGDAYVLLVLLHHLATDGQSVGPLFTDLATAYTARRAGGEPTWSPLPVGYPDYALWQRRMLGAADDTGSVLGGELAYWREALAGLPQELGLTTDRPRPAAALHRGGAVEVDFGTELHRAVAALARAEQCTPFMVLHAALAAVLTRLGAGTDIPVGSPVAGRSDEALAALVGFFVNTLVLRADTSGNPSFRDLLARVRTADLEAFAHQEAPFDQVLDAVGAERSLSRHPLFQVCLALENGTPAPTGLPGVRCGAVRPVPHGSVKFDLEFLLSGDDAGGLTGLVLFDSGIFDAATVRRTAAMLRRVLEQATADPAVTLAAVDLLDPAERHLVTEGWNNTGAPLDDASLPTLVERQAAERPDQPAVIFGEDTLTYRELNTRANQLAHHLTQQGLTRGHLAGILLDRGIPFAITLLAVTKTGAAYALLDPEFPDTRLTTTAHDAHLHTLITDTTHTHRLTGPWTTVTTDTTNLHGQPHTNPEHGTTTADTACVMFTSGSTGKPKGILSTHHNLISTLTHQTYATFGPHQTFLQCSPVSWDAFSLEYWGALLHGGTTVLQPGQRPDPGLITELTQRHSVTMLQLSSSLFNHLTDDAPETFAGVHTAYTGGEPASPHHVARLQARYPALTITNGYGPAESMGFTTTYAIPADGATASATVPIGTPLTNKRAYVLDAHLNPVPPGTVGELYLAGDGIATGYLGQPTTTATRFIPNPHGPTGTRLYRTGDQAHWDTHGNLHYTGRTDTQIKIRGFRVEPTEIETALTGHPHITQAVVTTHPDSRGALQLVAHVTVSPEHTTDAQELRAWTRTRLPDHLVPASITVLERMPLTANGKVDKRALPAPAAALSRGRAPRNGLERLVGELFTEILAVPEPLTIDDNFFDHGGHSLLAARLTSRVAAALGARTTVRDVFLHPTPAAFAEHLTARFAVAEDGTAAAPAPARRARPALRRRTESGALLGS</sequence>
<dbReference type="InterPro" id="IPR020806">
    <property type="entry name" value="PKS_PP-bd"/>
</dbReference>
<dbReference type="GO" id="GO:0009239">
    <property type="term" value="P:enterobactin biosynthetic process"/>
    <property type="evidence" value="ECO:0007669"/>
    <property type="project" value="TreeGrafter"/>
</dbReference>
<evidence type="ECO:0000256" key="4">
    <source>
        <dbReference type="SAM" id="MobiDB-lite"/>
    </source>
</evidence>
<evidence type="ECO:0000313" key="6">
    <source>
        <dbReference type="EMBL" id="MDI5967752.1"/>
    </source>
</evidence>
<dbReference type="Pfam" id="PF13193">
    <property type="entry name" value="AMP-binding_C"/>
    <property type="match status" value="2"/>
</dbReference>
<dbReference type="SUPFAM" id="SSF47336">
    <property type="entry name" value="ACP-like"/>
    <property type="match status" value="2"/>
</dbReference>
<dbReference type="InterPro" id="IPR023213">
    <property type="entry name" value="CAT-like_dom_sf"/>
</dbReference>
<dbReference type="SUPFAM" id="SSF56801">
    <property type="entry name" value="Acetyl-CoA synthetase-like"/>
    <property type="match status" value="2"/>
</dbReference>
<keyword evidence="2" id="KW-0596">Phosphopantetheine</keyword>
<evidence type="ECO:0000256" key="2">
    <source>
        <dbReference type="ARBA" id="ARBA00022450"/>
    </source>
</evidence>
<dbReference type="SMART" id="SM00823">
    <property type="entry name" value="PKS_PP"/>
    <property type="match status" value="2"/>
</dbReference>
<dbReference type="PANTHER" id="PTHR45527">
    <property type="entry name" value="NONRIBOSOMAL PEPTIDE SYNTHETASE"/>
    <property type="match status" value="1"/>
</dbReference>
<dbReference type="InterPro" id="IPR036736">
    <property type="entry name" value="ACP-like_sf"/>
</dbReference>
<reference evidence="6" key="1">
    <citation type="submission" date="2023-05" db="EMBL/GenBank/DDBJ databases">
        <title>Streptantibioticus silvisoli sp. nov., acidotolerant actinomycetes 1 from pine litter.</title>
        <authorList>
            <person name="Swiecimska M."/>
            <person name="Golinska P."/>
            <person name="Sangal V."/>
            <person name="Wachnowicz B."/>
            <person name="Goodfellow M."/>
        </authorList>
    </citation>
    <scope>NUCLEOTIDE SEQUENCE</scope>
    <source>
        <strain evidence="6">SL13</strain>
    </source>
</reference>
<dbReference type="Gene3D" id="3.30.559.30">
    <property type="entry name" value="Nonribosomal peptide synthetase, condensation domain"/>
    <property type="match status" value="2"/>
</dbReference>
<dbReference type="InterPro" id="IPR000873">
    <property type="entry name" value="AMP-dep_synth/lig_dom"/>
</dbReference>
<dbReference type="FunFam" id="2.30.38.10:FF:000001">
    <property type="entry name" value="Non-ribosomal peptide synthetase PvdI"/>
    <property type="match status" value="2"/>
</dbReference>
<feature type="domain" description="Carrier" evidence="5">
    <location>
        <begin position="2029"/>
        <end position="2105"/>
    </location>
</feature>
<dbReference type="Gene3D" id="3.30.559.10">
    <property type="entry name" value="Chloramphenicol acetyltransferase-like domain"/>
    <property type="match status" value="2"/>
</dbReference>
<dbReference type="Pfam" id="PF00668">
    <property type="entry name" value="Condensation"/>
    <property type="match status" value="2"/>
</dbReference>
<name>A0AA90K6Z5_9ACTN</name>
<evidence type="ECO:0000259" key="5">
    <source>
        <dbReference type="PROSITE" id="PS50075"/>
    </source>
</evidence>
<dbReference type="PROSITE" id="PS00455">
    <property type="entry name" value="AMP_BINDING"/>
    <property type="match status" value="2"/>
</dbReference>
<dbReference type="GO" id="GO:0008610">
    <property type="term" value="P:lipid biosynthetic process"/>
    <property type="evidence" value="ECO:0007669"/>
    <property type="project" value="UniProtKB-ARBA"/>
</dbReference>
<dbReference type="Pfam" id="PF00501">
    <property type="entry name" value="AMP-binding"/>
    <property type="match status" value="2"/>
</dbReference>
<dbReference type="GO" id="GO:0043041">
    <property type="term" value="P:amino acid activation for nonribosomal peptide biosynthetic process"/>
    <property type="evidence" value="ECO:0007669"/>
    <property type="project" value="TreeGrafter"/>
</dbReference>
<feature type="compositionally biased region" description="Polar residues" evidence="4">
    <location>
        <begin position="600"/>
        <end position="609"/>
    </location>
</feature>
<dbReference type="NCBIfam" id="TIGR01733">
    <property type="entry name" value="AA-adenyl-dom"/>
    <property type="match status" value="2"/>
</dbReference>
<dbReference type="EMBL" id="JABXJJ020000001">
    <property type="protein sequence ID" value="MDI5967752.1"/>
    <property type="molecule type" value="Genomic_DNA"/>
</dbReference>
<dbReference type="PANTHER" id="PTHR45527:SF1">
    <property type="entry name" value="FATTY ACID SYNTHASE"/>
    <property type="match status" value="1"/>
</dbReference>
<dbReference type="CDD" id="cd19540">
    <property type="entry name" value="LCL_NRPS-like"/>
    <property type="match status" value="1"/>
</dbReference>
<dbReference type="InterPro" id="IPR042099">
    <property type="entry name" value="ANL_N_sf"/>
</dbReference>
<dbReference type="GO" id="GO:0047527">
    <property type="term" value="F:2,3-dihydroxybenzoate-serine ligase activity"/>
    <property type="evidence" value="ECO:0007669"/>
    <property type="project" value="TreeGrafter"/>
</dbReference>
<dbReference type="Gene3D" id="3.40.50.12780">
    <property type="entry name" value="N-terminal domain of ligase-like"/>
    <property type="match status" value="2"/>
</dbReference>
<dbReference type="InterPro" id="IPR020845">
    <property type="entry name" value="AMP-binding_CS"/>
</dbReference>
<dbReference type="SUPFAM" id="SSF52777">
    <property type="entry name" value="CoA-dependent acyltransferases"/>
    <property type="match status" value="4"/>
</dbReference>